<dbReference type="SUPFAM" id="SSF53098">
    <property type="entry name" value="Ribonuclease H-like"/>
    <property type="match status" value="1"/>
</dbReference>
<dbReference type="AlphaFoldDB" id="A0A9P5TKT8"/>
<organism evidence="2 3">
    <name type="scientific">Gymnopilus junonius</name>
    <name type="common">Spectacular rustgill mushroom</name>
    <name type="synonym">Gymnopilus spectabilis subsp. junonius</name>
    <dbReference type="NCBI Taxonomy" id="109634"/>
    <lineage>
        <taxon>Eukaryota</taxon>
        <taxon>Fungi</taxon>
        <taxon>Dikarya</taxon>
        <taxon>Basidiomycota</taxon>
        <taxon>Agaricomycotina</taxon>
        <taxon>Agaricomycetes</taxon>
        <taxon>Agaricomycetidae</taxon>
        <taxon>Agaricales</taxon>
        <taxon>Agaricineae</taxon>
        <taxon>Hymenogastraceae</taxon>
        <taxon>Gymnopilus</taxon>
    </lineage>
</organism>
<keyword evidence="3" id="KW-1185">Reference proteome</keyword>
<name>A0A9P5TKT8_GYMJU</name>
<dbReference type="OrthoDB" id="2423954at2759"/>
<accession>A0A9P5TKT8</accession>
<comment type="caution">
    <text evidence="2">The sequence shown here is derived from an EMBL/GenBank/DDBJ whole genome shotgun (WGS) entry which is preliminary data.</text>
</comment>
<gene>
    <name evidence="2" type="ORF">CPB84DRAFT_1816662</name>
</gene>
<reference evidence="2" key="1">
    <citation type="submission" date="2020-11" db="EMBL/GenBank/DDBJ databases">
        <authorList>
            <consortium name="DOE Joint Genome Institute"/>
            <person name="Ahrendt S."/>
            <person name="Riley R."/>
            <person name="Andreopoulos W."/>
            <person name="LaButti K."/>
            <person name="Pangilinan J."/>
            <person name="Ruiz-duenas F.J."/>
            <person name="Barrasa J.M."/>
            <person name="Sanchez-Garcia M."/>
            <person name="Camarero S."/>
            <person name="Miyauchi S."/>
            <person name="Serrano A."/>
            <person name="Linde D."/>
            <person name="Babiker R."/>
            <person name="Drula E."/>
            <person name="Ayuso-Fernandez I."/>
            <person name="Pacheco R."/>
            <person name="Padilla G."/>
            <person name="Ferreira P."/>
            <person name="Barriuso J."/>
            <person name="Kellner H."/>
            <person name="Castanera R."/>
            <person name="Alfaro M."/>
            <person name="Ramirez L."/>
            <person name="Pisabarro A.G."/>
            <person name="Kuo A."/>
            <person name="Tritt A."/>
            <person name="Lipzen A."/>
            <person name="He G."/>
            <person name="Yan M."/>
            <person name="Ng V."/>
            <person name="Cullen D."/>
            <person name="Martin F."/>
            <person name="Rosso M.-N."/>
            <person name="Henrissat B."/>
            <person name="Hibbett D."/>
            <person name="Martinez A.T."/>
            <person name="Grigoriev I.V."/>
        </authorList>
    </citation>
    <scope>NUCLEOTIDE SEQUENCE</scope>
    <source>
        <strain evidence="2">AH 44721</strain>
    </source>
</reference>
<feature type="region of interest" description="Disordered" evidence="1">
    <location>
        <begin position="602"/>
        <end position="625"/>
    </location>
</feature>
<dbReference type="EMBL" id="JADNYJ010000092">
    <property type="protein sequence ID" value="KAF8887010.1"/>
    <property type="molecule type" value="Genomic_DNA"/>
</dbReference>
<evidence type="ECO:0000313" key="2">
    <source>
        <dbReference type="EMBL" id="KAF8887010.1"/>
    </source>
</evidence>
<dbReference type="InterPro" id="IPR012337">
    <property type="entry name" value="RNaseH-like_sf"/>
</dbReference>
<sequence length="625" mass="70964">MPPAKGVLWNTSYKEKSKMDLTFKHIVMAALKRWIEVPFNEEQAAIVREQFLHATIFANLPFHWVEDPEDISGNLLDTMDAAVKKQVQAALQGAYAVMASDGWKDELRDAVNGVNLSVDSKTYLIDLILAMSHKKDGEAMCKAFEGMIDKAEEMYGVIVVGFCCDNDGGSQRGQKDLVLKWPWLFGPPCCAHQFQLILGEYFREDKEAVQTAEEATDLIGWILNHGRVHSIFNEDIISAQVSVEKNCTQCQKLQDNAVAHIELIDNGSFWCQLQSVIEDLEPICLDQALLTFAGIYIHFSKHSKPSIAAGMKKRIEKHWKALDQPMFVLALVLNPFEGVSCFGDKAGISPFTLNTILLQPPKVPRTDDEEEEYLATKSRKEREVSEAFLSYLSSKGVFEDWEKNKASFKSGENPVIMWRVFLMTPSTSELANFATLLLSMSRSFSDLKIKKTHLCNHLKLLRLEKMAKVGAEICASQKDQGLVEEHAKWKNHKQNKVGELLKVPRRREEEISRSQPALVKSCEGWQKEMAKWVQEEQVRWEDSDDDNKADAVYGVGWSNWLLRSLELLFAGSKESDIDEQLRWTHQCNAYTEEAWLMELLADEEVDEDRTPDDGELQGLGDDFEG</sequence>
<evidence type="ECO:0008006" key="4">
    <source>
        <dbReference type="Google" id="ProtNLM"/>
    </source>
</evidence>
<protein>
    <recommendedName>
        <fullName evidence="4">DUF659 domain-containing protein</fullName>
    </recommendedName>
</protein>
<evidence type="ECO:0000313" key="3">
    <source>
        <dbReference type="Proteomes" id="UP000724874"/>
    </source>
</evidence>
<dbReference type="Proteomes" id="UP000724874">
    <property type="component" value="Unassembled WGS sequence"/>
</dbReference>
<proteinExistence type="predicted"/>
<evidence type="ECO:0000256" key="1">
    <source>
        <dbReference type="SAM" id="MobiDB-lite"/>
    </source>
</evidence>